<evidence type="ECO:0000313" key="2">
    <source>
        <dbReference type="Proteomes" id="UP000315295"/>
    </source>
</evidence>
<dbReference type="AlphaFoldDB" id="A0A540M6Y0"/>
<evidence type="ECO:0000313" key="1">
    <source>
        <dbReference type="EMBL" id="TQD94438.1"/>
    </source>
</evidence>
<reference evidence="1 2" key="1">
    <citation type="journal article" date="2019" name="G3 (Bethesda)">
        <title>Sequencing of a Wild Apple (Malus baccata) Genome Unravels the Differences Between Cultivated and Wild Apple Species Regarding Disease Resistance and Cold Tolerance.</title>
        <authorList>
            <person name="Chen X."/>
        </authorList>
    </citation>
    <scope>NUCLEOTIDE SEQUENCE [LARGE SCALE GENOMIC DNA]</scope>
    <source>
        <strain evidence="2">cv. Shandingzi</strain>
        <tissue evidence="1">Leaves</tissue>
    </source>
</reference>
<name>A0A540M6Y0_MALBA</name>
<accession>A0A540M6Y0</accession>
<protein>
    <submittedName>
        <fullName evidence="1">Uncharacterized protein</fullName>
    </submittedName>
</protein>
<dbReference type="Proteomes" id="UP000315295">
    <property type="component" value="Unassembled WGS sequence"/>
</dbReference>
<gene>
    <name evidence="1" type="ORF">C1H46_019928</name>
</gene>
<comment type="caution">
    <text evidence="1">The sequence shown here is derived from an EMBL/GenBank/DDBJ whole genome shotgun (WGS) entry which is preliminary data.</text>
</comment>
<sequence>MPVQGAVRHFGAVQKLWCKRAEVARLRGMQVQTGLSSGSNSDGCGKKQGAGAGRQVLMRCRCKLSDFCRDSNGCCASRRRTRSKCSLGLGFVKQWCRGDSVVAA</sequence>
<proteinExistence type="predicted"/>
<organism evidence="1 2">
    <name type="scientific">Malus baccata</name>
    <name type="common">Siberian crab apple</name>
    <name type="synonym">Pyrus baccata</name>
    <dbReference type="NCBI Taxonomy" id="106549"/>
    <lineage>
        <taxon>Eukaryota</taxon>
        <taxon>Viridiplantae</taxon>
        <taxon>Streptophyta</taxon>
        <taxon>Embryophyta</taxon>
        <taxon>Tracheophyta</taxon>
        <taxon>Spermatophyta</taxon>
        <taxon>Magnoliopsida</taxon>
        <taxon>eudicotyledons</taxon>
        <taxon>Gunneridae</taxon>
        <taxon>Pentapetalae</taxon>
        <taxon>rosids</taxon>
        <taxon>fabids</taxon>
        <taxon>Rosales</taxon>
        <taxon>Rosaceae</taxon>
        <taxon>Amygdaloideae</taxon>
        <taxon>Maleae</taxon>
        <taxon>Malus</taxon>
    </lineage>
</organism>
<dbReference type="EMBL" id="VIEB01000342">
    <property type="protein sequence ID" value="TQD94438.1"/>
    <property type="molecule type" value="Genomic_DNA"/>
</dbReference>
<keyword evidence="2" id="KW-1185">Reference proteome</keyword>